<reference evidence="1 2" key="1">
    <citation type="submission" date="2018-02" db="EMBL/GenBank/DDBJ databases">
        <title>The genomes of Aspergillus section Nigri reveals drivers in fungal speciation.</title>
        <authorList>
            <consortium name="DOE Joint Genome Institute"/>
            <person name="Vesth T.C."/>
            <person name="Nybo J."/>
            <person name="Theobald S."/>
            <person name="Brandl J."/>
            <person name="Frisvad J.C."/>
            <person name="Nielsen K.F."/>
            <person name="Lyhne E.K."/>
            <person name="Kogle M.E."/>
            <person name="Kuo A."/>
            <person name="Riley R."/>
            <person name="Clum A."/>
            <person name="Nolan M."/>
            <person name="Lipzen A."/>
            <person name="Salamov A."/>
            <person name="Henrissat B."/>
            <person name="Wiebenga A."/>
            <person name="De vries R.P."/>
            <person name="Grigoriev I.V."/>
            <person name="Mortensen U.H."/>
            <person name="Andersen M.R."/>
            <person name="Baker S.E."/>
        </authorList>
    </citation>
    <scope>NUCLEOTIDE SEQUENCE [LARGE SCALE GENOMIC DNA]</scope>
    <source>
        <strain evidence="1 2">CBS 114.51</strain>
    </source>
</reference>
<dbReference type="Proteomes" id="UP000249497">
    <property type="component" value="Unassembled WGS sequence"/>
</dbReference>
<proteinExistence type="predicted"/>
<dbReference type="EMBL" id="KZ824811">
    <property type="protein sequence ID" value="RAH79739.1"/>
    <property type="molecule type" value="Genomic_DNA"/>
</dbReference>
<sequence length="158" mass="16631">MSSRPLNQGQVQNRIQSPENRYRALMTLENVPHVVGMTYITLEGASASVVSAPETSEIQAIAHLSLDVSCMLDPLLRVTETQQLSHAAKMPSTRGRICAGGIPSKVLSHGSDSNIVEGVVSRSSTLSETGLAGSSPDAVLHAMALNYQSTALLVHAGP</sequence>
<evidence type="ECO:0000313" key="1">
    <source>
        <dbReference type="EMBL" id="RAH79739.1"/>
    </source>
</evidence>
<dbReference type="GeneID" id="37177475"/>
<gene>
    <name evidence="1" type="ORF">BO86DRAFT_401554</name>
</gene>
<evidence type="ECO:0000313" key="2">
    <source>
        <dbReference type="Proteomes" id="UP000249497"/>
    </source>
</evidence>
<organism evidence="1 2">
    <name type="scientific">Aspergillus japonicus CBS 114.51</name>
    <dbReference type="NCBI Taxonomy" id="1448312"/>
    <lineage>
        <taxon>Eukaryota</taxon>
        <taxon>Fungi</taxon>
        <taxon>Dikarya</taxon>
        <taxon>Ascomycota</taxon>
        <taxon>Pezizomycotina</taxon>
        <taxon>Eurotiomycetes</taxon>
        <taxon>Eurotiomycetidae</taxon>
        <taxon>Eurotiales</taxon>
        <taxon>Aspergillaceae</taxon>
        <taxon>Aspergillus</taxon>
        <taxon>Aspergillus subgen. Circumdati</taxon>
    </lineage>
</organism>
<accession>A0A8T8WWR8</accession>
<name>A0A8T8WWR8_ASPJA</name>
<dbReference type="RefSeq" id="XP_025525633.1">
    <property type="nucleotide sequence ID" value="XM_025673783.1"/>
</dbReference>
<keyword evidence="2" id="KW-1185">Reference proteome</keyword>
<protein>
    <submittedName>
        <fullName evidence="1">Uncharacterized protein</fullName>
    </submittedName>
</protein>
<dbReference type="AlphaFoldDB" id="A0A8T8WWR8"/>